<evidence type="ECO:0000313" key="1">
    <source>
        <dbReference type="EMBL" id="MPM94550.1"/>
    </source>
</evidence>
<comment type="caution">
    <text evidence="1">The sequence shown here is derived from an EMBL/GenBank/DDBJ whole genome shotgun (WGS) entry which is preliminary data.</text>
</comment>
<reference evidence="1" key="1">
    <citation type="submission" date="2019-08" db="EMBL/GenBank/DDBJ databases">
        <authorList>
            <person name="Kucharzyk K."/>
            <person name="Murdoch R.W."/>
            <person name="Higgins S."/>
            <person name="Loffler F."/>
        </authorList>
    </citation>
    <scope>NUCLEOTIDE SEQUENCE</scope>
</reference>
<dbReference type="EMBL" id="VSSQ01041164">
    <property type="protein sequence ID" value="MPM94550.1"/>
    <property type="molecule type" value="Genomic_DNA"/>
</dbReference>
<sequence>MIEHERFGRGVVTSIEQSGGDKRAFVDFDSAGQKQLLLKFAKFKIVQ</sequence>
<dbReference type="AlphaFoldDB" id="A0A645DYF0"/>
<organism evidence="1">
    <name type="scientific">bioreactor metagenome</name>
    <dbReference type="NCBI Taxonomy" id="1076179"/>
    <lineage>
        <taxon>unclassified sequences</taxon>
        <taxon>metagenomes</taxon>
        <taxon>ecological metagenomes</taxon>
    </lineage>
</organism>
<proteinExistence type="predicted"/>
<name>A0A645DYF0_9ZZZZ</name>
<gene>
    <name evidence="1" type="ORF">SDC9_141696</name>
</gene>
<protein>
    <submittedName>
        <fullName evidence="1">Uncharacterized protein</fullName>
    </submittedName>
</protein>
<accession>A0A645DYF0</accession>
<dbReference type="Pfam" id="PF21196">
    <property type="entry name" value="PcrA_UvrD_tudor"/>
    <property type="match status" value="1"/>
</dbReference>